<evidence type="ECO:0000256" key="1">
    <source>
        <dbReference type="SAM" id="SignalP"/>
    </source>
</evidence>
<dbReference type="AlphaFoldDB" id="A0A0G9MZ32"/>
<comment type="caution">
    <text evidence="3">The sequence shown here is derived from an EMBL/GenBank/DDBJ whole genome shotgun (WGS) entry which is preliminary data.</text>
</comment>
<accession>A0A0G9MZ32</accession>
<dbReference type="InterPro" id="IPR011083">
    <property type="entry name" value="Phage_tail_collar_dom"/>
</dbReference>
<organism evidence="3 4">
    <name type="scientific">Aurantiacibacter luteus</name>
    <dbReference type="NCBI Taxonomy" id="1581420"/>
    <lineage>
        <taxon>Bacteria</taxon>
        <taxon>Pseudomonadati</taxon>
        <taxon>Pseudomonadota</taxon>
        <taxon>Alphaproteobacteria</taxon>
        <taxon>Sphingomonadales</taxon>
        <taxon>Erythrobacteraceae</taxon>
        <taxon>Aurantiacibacter</taxon>
    </lineage>
</organism>
<evidence type="ECO:0000313" key="4">
    <source>
        <dbReference type="Proteomes" id="UP000053464"/>
    </source>
</evidence>
<dbReference type="SUPFAM" id="SSF88874">
    <property type="entry name" value="Receptor-binding domain of short tail fibre protein gp12"/>
    <property type="match status" value="1"/>
</dbReference>
<keyword evidence="1" id="KW-0732">Signal</keyword>
<evidence type="ECO:0000313" key="3">
    <source>
        <dbReference type="EMBL" id="KLE36032.1"/>
    </source>
</evidence>
<feature type="signal peptide" evidence="1">
    <location>
        <begin position="1"/>
        <end position="16"/>
    </location>
</feature>
<gene>
    <name evidence="3" type="ORF">AAW00_02075</name>
</gene>
<keyword evidence="4" id="KW-1185">Reference proteome</keyword>
<name>A0A0G9MZ32_9SPHN</name>
<dbReference type="InterPro" id="IPR037053">
    <property type="entry name" value="Phage_tail_collar_dom_sf"/>
</dbReference>
<dbReference type="Pfam" id="PF07484">
    <property type="entry name" value="Collar"/>
    <property type="match status" value="1"/>
</dbReference>
<dbReference type="STRING" id="1581420.AAW00_02075"/>
<dbReference type="Proteomes" id="UP000053464">
    <property type="component" value="Unassembled WGS sequence"/>
</dbReference>
<feature type="chain" id="PRO_5002581278" description="Phage tail collar domain-containing protein" evidence="1">
    <location>
        <begin position="17"/>
        <end position="193"/>
    </location>
</feature>
<dbReference type="PATRIC" id="fig|1581420.6.peg.415"/>
<proteinExistence type="predicted"/>
<feature type="domain" description="Phage tail collar" evidence="2">
    <location>
        <begin position="22"/>
        <end position="76"/>
    </location>
</feature>
<dbReference type="Gene3D" id="3.90.1340.10">
    <property type="entry name" value="Phage tail collar domain"/>
    <property type="match status" value="1"/>
</dbReference>
<evidence type="ECO:0000259" key="2">
    <source>
        <dbReference type="Pfam" id="PF07484"/>
    </source>
</evidence>
<reference evidence="3 4" key="1">
    <citation type="submission" date="2015-04" db="EMBL/GenBank/DDBJ databases">
        <title>The draft genome sequence of Erythrobacter luteus KA37.</title>
        <authorList>
            <person name="Zhuang L."/>
            <person name="Liu Y."/>
            <person name="Shao Z."/>
        </authorList>
    </citation>
    <scope>NUCLEOTIDE SEQUENCE [LARGE SCALE GENOMIC DNA]</scope>
    <source>
        <strain evidence="3 4">KA37</strain>
    </source>
</reference>
<protein>
    <recommendedName>
        <fullName evidence="2">Phage tail collar domain-containing protein</fullName>
    </recommendedName>
</protein>
<dbReference type="EMBL" id="LBHB01000001">
    <property type="protein sequence ID" value="KLE36032.1"/>
    <property type="molecule type" value="Genomic_DNA"/>
</dbReference>
<sequence length="193" mass="20247">MLALVAASAFPAPAQAQNSFVGQISLYANSFCPRETAEANGQLLAISTNDALFSLYGTTYGGDGITTFALPDLRGRRAIGDGQGLGLSAYSLGQRAGTETVTLTLAQMPAHNHVGAMRAFPVDGSTTQPVRNFIARASAGANSYSSDTTSLVDMNAGSVSLMNTGDGQPHENRSPYLAMRWCVTLFGIYPSRD</sequence>